<name>A0A8D3WZT3_PRIMW</name>
<dbReference type="AlphaFoldDB" id="A0A8D3WZT3"/>
<accession>A0A8D3WZT3</accession>
<protein>
    <submittedName>
        <fullName evidence="1">Uncharacterized protein</fullName>
    </submittedName>
</protein>
<dbReference type="RefSeq" id="WP_014460025.1">
    <property type="nucleotide sequence ID" value="NC_017138.1"/>
</dbReference>
<dbReference type="KEGG" id="bmh:BMWSH_2801"/>
<evidence type="ECO:0000313" key="2">
    <source>
        <dbReference type="Proteomes" id="UP000001283"/>
    </source>
</evidence>
<dbReference type="EMBL" id="CP003017">
    <property type="protein sequence ID" value="AEN89683.1"/>
    <property type="molecule type" value="Genomic_DNA"/>
</dbReference>
<reference evidence="1 2" key="1">
    <citation type="journal article" date="2011" name="J. Bacteriol.">
        <title>Complete genome sequence of the industrial strain Bacillus megaterium WSH-002.</title>
        <authorList>
            <person name="Liu L."/>
            <person name="Li Y."/>
            <person name="Zhang J."/>
            <person name="Zou W."/>
            <person name="Zhou Z."/>
            <person name="Liu J."/>
            <person name="Li X."/>
            <person name="Wang L."/>
            <person name="Chen J."/>
        </authorList>
    </citation>
    <scope>NUCLEOTIDE SEQUENCE [LARGE SCALE GENOMIC DNA]</scope>
    <source>
        <strain evidence="1 2">WSH-002</strain>
    </source>
</reference>
<evidence type="ECO:0000313" key="1">
    <source>
        <dbReference type="EMBL" id="AEN89683.1"/>
    </source>
</evidence>
<organism evidence="1 2">
    <name type="scientific">Priestia megaterium (strain WSH-002)</name>
    <name type="common">Bacillus megaterium</name>
    <dbReference type="NCBI Taxonomy" id="1006007"/>
    <lineage>
        <taxon>Bacteria</taxon>
        <taxon>Bacillati</taxon>
        <taxon>Bacillota</taxon>
        <taxon>Bacilli</taxon>
        <taxon>Bacillales</taxon>
        <taxon>Bacillaceae</taxon>
        <taxon>Priestia</taxon>
    </lineage>
</organism>
<proteinExistence type="predicted"/>
<gene>
    <name evidence="1" type="ORF">BMWSH_2801</name>
</gene>
<dbReference type="Proteomes" id="UP000001283">
    <property type="component" value="Chromosome"/>
</dbReference>
<sequence length="76" mass="8613">MDIKLRKKLIAQAMQSLEQAVFQQDLALMFEYEAELARLTNGAFSPAFLMELTNSNTGTGNVLINVFLNDIFREVE</sequence>